<evidence type="ECO:0000256" key="5">
    <source>
        <dbReference type="SAM" id="MobiDB-lite"/>
    </source>
</evidence>
<name>A0ABW1MES9_9ACTN</name>
<evidence type="ECO:0000313" key="8">
    <source>
        <dbReference type="Proteomes" id="UP001596139"/>
    </source>
</evidence>
<feature type="domain" description="HTH tetR-type" evidence="6">
    <location>
        <begin position="42"/>
        <end position="103"/>
    </location>
</feature>
<dbReference type="InterPro" id="IPR011075">
    <property type="entry name" value="TetR_C"/>
</dbReference>
<dbReference type="Pfam" id="PF00440">
    <property type="entry name" value="TetR_N"/>
    <property type="match status" value="1"/>
</dbReference>
<comment type="caution">
    <text evidence="7">The sequence shown here is derived from an EMBL/GenBank/DDBJ whole genome shotgun (WGS) entry which is preliminary data.</text>
</comment>
<dbReference type="Proteomes" id="UP001596139">
    <property type="component" value="Unassembled WGS sequence"/>
</dbReference>
<dbReference type="RefSeq" id="WP_051861669.1">
    <property type="nucleotide sequence ID" value="NZ_JBHSPX010000002.1"/>
</dbReference>
<keyword evidence="2 4" id="KW-0238">DNA-binding</keyword>
<dbReference type="PROSITE" id="PS50977">
    <property type="entry name" value="HTH_TETR_2"/>
    <property type="match status" value="1"/>
</dbReference>
<evidence type="ECO:0000256" key="4">
    <source>
        <dbReference type="PROSITE-ProRule" id="PRU00335"/>
    </source>
</evidence>
<evidence type="ECO:0000256" key="3">
    <source>
        <dbReference type="ARBA" id="ARBA00023163"/>
    </source>
</evidence>
<proteinExistence type="predicted"/>
<dbReference type="Gene3D" id="1.10.357.10">
    <property type="entry name" value="Tetracycline Repressor, domain 2"/>
    <property type="match status" value="1"/>
</dbReference>
<dbReference type="InterPro" id="IPR001647">
    <property type="entry name" value="HTH_TetR"/>
</dbReference>
<feature type="DNA-binding region" description="H-T-H motif" evidence="4">
    <location>
        <begin position="66"/>
        <end position="85"/>
    </location>
</feature>
<protein>
    <submittedName>
        <fullName evidence="7">TetR/AcrR family transcriptional regulator</fullName>
    </submittedName>
</protein>
<feature type="region of interest" description="Disordered" evidence="5">
    <location>
        <begin position="1"/>
        <end position="40"/>
    </location>
</feature>
<evidence type="ECO:0000256" key="2">
    <source>
        <dbReference type="ARBA" id="ARBA00023125"/>
    </source>
</evidence>
<dbReference type="PANTHER" id="PTHR30055">
    <property type="entry name" value="HTH-TYPE TRANSCRIPTIONAL REGULATOR RUTR"/>
    <property type="match status" value="1"/>
</dbReference>
<gene>
    <name evidence="7" type="ORF">ACFP4F_06660</name>
</gene>
<dbReference type="InterPro" id="IPR036271">
    <property type="entry name" value="Tet_transcr_reg_TetR-rel_C_sf"/>
</dbReference>
<dbReference type="PANTHER" id="PTHR30055:SF148">
    <property type="entry name" value="TETR-FAMILY TRANSCRIPTIONAL REGULATOR"/>
    <property type="match status" value="1"/>
</dbReference>
<keyword evidence="8" id="KW-1185">Reference proteome</keyword>
<feature type="compositionally biased region" description="Low complexity" evidence="5">
    <location>
        <begin position="20"/>
        <end position="32"/>
    </location>
</feature>
<keyword evidence="1" id="KW-0805">Transcription regulation</keyword>
<evidence type="ECO:0000256" key="1">
    <source>
        <dbReference type="ARBA" id="ARBA00023015"/>
    </source>
</evidence>
<dbReference type="SUPFAM" id="SSF46689">
    <property type="entry name" value="Homeodomain-like"/>
    <property type="match status" value="1"/>
</dbReference>
<dbReference type="Pfam" id="PF16859">
    <property type="entry name" value="TetR_C_11"/>
    <property type="match status" value="1"/>
</dbReference>
<organism evidence="7 8">
    <name type="scientific">Streptomyces ochraceiscleroticus</name>
    <dbReference type="NCBI Taxonomy" id="47761"/>
    <lineage>
        <taxon>Bacteria</taxon>
        <taxon>Bacillati</taxon>
        <taxon>Actinomycetota</taxon>
        <taxon>Actinomycetes</taxon>
        <taxon>Kitasatosporales</taxon>
        <taxon>Streptomycetaceae</taxon>
        <taxon>Streptomyces</taxon>
    </lineage>
</organism>
<accession>A0ABW1MES9</accession>
<evidence type="ECO:0000313" key="7">
    <source>
        <dbReference type="EMBL" id="MFC6062221.1"/>
    </source>
</evidence>
<sequence length="226" mass="24987">MTRAKRGGTPADDAARTEAKPSAAPESPCAAATRRPGRPRNEALESTIIESVLDLLEHDVPLADLSMERIAKEAGVGKATVYRRWSGKAGLMLDVMRSLEEENPELPGESVRDDLVLLLEFLRRRGLAKRNSALLRTVITQVKAQPELWREYHDTVVQARRDALLAVLRRGIGSGEIRGDCDIDVLADLFVAPMLSRALLHEWKELPEGLAEQIVDTVLDGVRPRT</sequence>
<dbReference type="SUPFAM" id="SSF48498">
    <property type="entry name" value="Tetracyclin repressor-like, C-terminal domain"/>
    <property type="match status" value="1"/>
</dbReference>
<dbReference type="Gene3D" id="1.10.10.60">
    <property type="entry name" value="Homeodomain-like"/>
    <property type="match status" value="1"/>
</dbReference>
<dbReference type="InterPro" id="IPR009057">
    <property type="entry name" value="Homeodomain-like_sf"/>
</dbReference>
<keyword evidence="3" id="KW-0804">Transcription</keyword>
<dbReference type="InterPro" id="IPR050109">
    <property type="entry name" value="HTH-type_TetR-like_transc_reg"/>
</dbReference>
<dbReference type="EMBL" id="JBHSPX010000002">
    <property type="protein sequence ID" value="MFC6062221.1"/>
    <property type="molecule type" value="Genomic_DNA"/>
</dbReference>
<evidence type="ECO:0000259" key="6">
    <source>
        <dbReference type="PROSITE" id="PS50977"/>
    </source>
</evidence>
<reference evidence="8" key="1">
    <citation type="journal article" date="2019" name="Int. J. Syst. Evol. Microbiol.">
        <title>The Global Catalogue of Microorganisms (GCM) 10K type strain sequencing project: providing services to taxonomists for standard genome sequencing and annotation.</title>
        <authorList>
            <consortium name="The Broad Institute Genomics Platform"/>
            <consortium name="The Broad Institute Genome Sequencing Center for Infectious Disease"/>
            <person name="Wu L."/>
            <person name="Ma J."/>
        </authorList>
    </citation>
    <scope>NUCLEOTIDE SEQUENCE [LARGE SCALE GENOMIC DNA]</scope>
    <source>
        <strain evidence="8">CGMCC 1.15180</strain>
    </source>
</reference>